<dbReference type="Gene3D" id="1.20.120.450">
    <property type="entry name" value="dinb family like domain"/>
    <property type="match status" value="1"/>
</dbReference>
<evidence type="ECO:0000313" key="2">
    <source>
        <dbReference type="EMBL" id="NIY69431.1"/>
    </source>
</evidence>
<feature type="domain" description="Mycothiol-dependent maleylpyruvate isomerase metal-binding" evidence="1">
    <location>
        <begin position="34"/>
        <end position="167"/>
    </location>
</feature>
<dbReference type="EMBL" id="JAALLH010000002">
    <property type="protein sequence ID" value="NIY69431.1"/>
    <property type="molecule type" value="Genomic_DNA"/>
</dbReference>
<dbReference type="Proteomes" id="UP000536624">
    <property type="component" value="Unassembled WGS sequence"/>
</dbReference>
<dbReference type="NCBIfam" id="TIGR03083">
    <property type="entry name" value="maleylpyruvate isomerase family mycothiol-dependent enzyme"/>
    <property type="match status" value="1"/>
</dbReference>
<evidence type="ECO:0000259" key="1">
    <source>
        <dbReference type="Pfam" id="PF11716"/>
    </source>
</evidence>
<dbReference type="InterPro" id="IPR034660">
    <property type="entry name" value="DinB/YfiT-like"/>
</dbReference>
<dbReference type="InterPro" id="IPR017517">
    <property type="entry name" value="Maleyloyr_isom"/>
</dbReference>
<dbReference type="GO" id="GO:0046872">
    <property type="term" value="F:metal ion binding"/>
    <property type="evidence" value="ECO:0007669"/>
    <property type="project" value="InterPro"/>
</dbReference>
<gene>
    <name evidence="2" type="ORF">SMALB_7555</name>
</gene>
<dbReference type="Pfam" id="PF11716">
    <property type="entry name" value="MDMPI_N"/>
    <property type="match status" value="1"/>
</dbReference>
<dbReference type="InterPro" id="IPR024344">
    <property type="entry name" value="MDMPI_metal-binding"/>
</dbReference>
<dbReference type="InterPro" id="IPR036527">
    <property type="entry name" value="SCP2_sterol-bd_dom_sf"/>
</dbReference>
<proteinExistence type="predicted"/>
<dbReference type="AlphaFoldDB" id="A0A7X5XCI1"/>
<evidence type="ECO:0000313" key="3">
    <source>
        <dbReference type="Proteomes" id="UP000536624"/>
    </source>
</evidence>
<protein>
    <recommendedName>
        <fullName evidence="1">Mycothiol-dependent maleylpyruvate isomerase metal-binding domain-containing protein</fullName>
    </recommendedName>
</protein>
<accession>A0A7X5XCI1</accession>
<dbReference type="Gene3D" id="3.30.1050.10">
    <property type="entry name" value="SCP2 sterol-binding domain"/>
    <property type="match status" value="1"/>
</dbReference>
<name>A0A7X5XCI1_STRMQ</name>
<organism evidence="2 3">
    <name type="scientific">Streptomyces malaysiensis</name>
    <dbReference type="NCBI Taxonomy" id="92644"/>
    <lineage>
        <taxon>Bacteria</taxon>
        <taxon>Bacillati</taxon>
        <taxon>Actinomycetota</taxon>
        <taxon>Actinomycetes</taxon>
        <taxon>Kitasatosporales</taxon>
        <taxon>Streptomycetaceae</taxon>
        <taxon>Streptomyces</taxon>
        <taxon>Streptomyces violaceusniger group</taxon>
    </lineage>
</organism>
<comment type="caution">
    <text evidence="2">The sequence shown here is derived from an EMBL/GenBank/DDBJ whole genome shotgun (WGS) entry which is preliminary data.</text>
</comment>
<reference evidence="2 3" key="1">
    <citation type="submission" date="2020-02" db="EMBL/GenBank/DDBJ databases">
        <title>Streptomyces malaysiensis DSM14702 (JHCC583434, PFL_A843) Genome sequencing and assembly.</title>
        <authorList>
            <person name="Samborskyy M."/>
        </authorList>
    </citation>
    <scope>NUCLEOTIDE SEQUENCE [LARGE SCALE GENOMIC DNA]</scope>
    <source>
        <strain evidence="2 3">DSM 14702</strain>
    </source>
</reference>
<dbReference type="RefSeq" id="WP_167504658.1">
    <property type="nucleotide sequence ID" value="NZ_JAALLH010000002.1"/>
</dbReference>
<dbReference type="SUPFAM" id="SSF55718">
    <property type="entry name" value="SCP-like"/>
    <property type="match status" value="1"/>
</dbReference>
<sequence>MTTTLLPSRVDVTQYAGKDTLVRLIRQEFKDCFDMLVEAGEKEWHAQTPCELWEVRDMAGHLLDAAYGYLGYFRQGRHGWPAEEPRGMRAYGDALGISALEYRKVYRWEVLGRLDACATLLFDYFDQLTEEQWTAGPVPHAWVGPVPGFMMAAFQLMDYSVHNWDLRKALGKDDFVEHEASDTLVPFMFGLMQITFAPERAKDVDLTVGIHISTSKNEHWTVRIKDGALTYEPGKPKKPDASFSYPCNEFCLDVYQRMHGGTAFGNKKSIKQFRKLFFTI</sequence>
<dbReference type="SUPFAM" id="SSF109854">
    <property type="entry name" value="DinB/YfiT-like putative metalloenzymes"/>
    <property type="match status" value="1"/>
</dbReference>